<dbReference type="InterPro" id="IPR012902">
    <property type="entry name" value="N_methyl_site"/>
</dbReference>
<dbReference type="AlphaFoldDB" id="A0A1U9NL49"/>
<dbReference type="PROSITE" id="PS00409">
    <property type="entry name" value="PROKAR_NTER_METHYL"/>
    <property type="match status" value="1"/>
</dbReference>
<evidence type="ECO:0000313" key="3">
    <source>
        <dbReference type="EMBL" id="AQT68661.1"/>
    </source>
</evidence>
<dbReference type="KEGG" id="alus:STSP2_01830"/>
<dbReference type="EMBL" id="CP019791">
    <property type="protein sequence ID" value="AQT68661.1"/>
    <property type="molecule type" value="Genomic_DNA"/>
</dbReference>
<protein>
    <submittedName>
        <fullName evidence="3">PilD-dependent protein PddA</fullName>
    </submittedName>
</protein>
<dbReference type="OrthoDB" id="249920at2"/>
<dbReference type="GO" id="GO:0015628">
    <property type="term" value="P:protein secretion by the type II secretion system"/>
    <property type="evidence" value="ECO:0007669"/>
    <property type="project" value="InterPro"/>
</dbReference>
<feature type="transmembrane region" description="Helical" evidence="2">
    <location>
        <begin position="6"/>
        <end position="29"/>
    </location>
</feature>
<dbReference type="InterPro" id="IPR045584">
    <property type="entry name" value="Pilin-like"/>
</dbReference>
<dbReference type="SUPFAM" id="SSF54523">
    <property type="entry name" value="Pili subunits"/>
    <property type="match status" value="1"/>
</dbReference>
<dbReference type="GO" id="GO:0015627">
    <property type="term" value="C:type II protein secretion system complex"/>
    <property type="evidence" value="ECO:0007669"/>
    <property type="project" value="InterPro"/>
</dbReference>
<dbReference type="Gene3D" id="3.30.700.10">
    <property type="entry name" value="Glycoprotein, Type 4 Pilin"/>
    <property type="match status" value="1"/>
</dbReference>
<accession>A0A1U9NL49</accession>
<reference evidence="4" key="1">
    <citation type="submission" date="2017-02" db="EMBL/GenBank/DDBJ databases">
        <title>Comparative genomics and description of representatives of a novel lineage of planctomycetes thriving in anoxic sediments.</title>
        <authorList>
            <person name="Spring S."/>
            <person name="Bunk B."/>
            <person name="Sproer C."/>
        </authorList>
    </citation>
    <scope>NUCLEOTIDE SEQUENCE [LARGE SCALE GENOMIC DNA]</scope>
    <source>
        <strain evidence="4">ST-NAGAB-D1</strain>
    </source>
</reference>
<keyword evidence="2" id="KW-1133">Transmembrane helix</keyword>
<dbReference type="InterPro" id="IPR000983">
    <property type="entry name" value="Bac_GSPG_pilin"/>
</dbReference>
<evidence type="ECO:0000313" key="4">
    <source>
        <dbReference type="Proteomes" id="UP000189674"/>
    </source>
</evidence>
<keyword evidence="2" id="KW-0812">Transmembrane</keyword>
<dbReference type="NCBIfam" id="TIGR02532">
    <property type="entry name" value="IV_pilin_GFxxxE"/>
    <property type="match status" value="1"/>
</dbReference>
<dbReference type="PANTHER" id="PTHR30093:SF2">
    <property type="entry name" value="TYPE II SECRETION SYSTEM PROTEIN H"/>
    <property type="match status" value="1"/>
</dbReference>
<dbReference type="Proteomes" id="UP000189674">
    <property type="component" value="Chromosome"/>
</dbReference>
<evidence type="ECO:0000256" key="2">
    <source>
        <dbReference type="SAM" id="Phobius"/>
    </source>
</evidence>
<dbReference type="STRING" id="1936003.STSP2_01830"/>
<dbReference type="PANTHER" id="PTHR30093">
    <property type="entry name" value="GENERAL SECRETION PATHWAY PROTEIN G"/>
    <property type="match status" value="1"/>
</dbReference>
<sequence>MKIRGFTLVELLVVIGIMGLLMAIVAPVLRTVRSKARDVCCRSNIRQLSVMMTMYDSDHGSFPLGIDNISLLPPPNGYAGNAAYDRMGIWWFNHLGLYNRFVDRGEKDVLICPARNVPTYKFETNMLVGNYGVNNSICRSAQDYIVRREFAGESLSADQVLSPSRTVLLLDSGYTMIGWWDVTRYPPYKQEPLLEKKAYVPGMSINPYKNLHEGLREDAVYGRHSNRTVNAAFVDGHVEKLSAESLKVTSEPNSEEYKNLRPLWLPR</sequence>
<dbReference type="RefSeq" id="WP_146661861.1">
    <property type="nucleotide sequence ID" value="NZ_CP019791.1"/>
</dbReference>
<organism evidence="3 4">
    <name type="scientific">Anaerohalosphaera lusitana</name>
    <dbReference type="NCBI Taxonomy" id="1936003"/>
    <lineage>
        <taxon>Bacteria</taxon>
        <taxon>Pseudomonadati</taxon>
        <taxon>Planctomycetota</taxon>
        <taxon>Phycisphaerae</taxon>
        <taxon>Sedimentisphaerales</taxon>
        <taxon>Anaerohalosphaeraceae</taxon>
        <taxon>Anaerohalosphaera</taxon>
    </lineage>
</organism>
<gene>
    <name evidence="3" type="primary">xcpT_6</name>
    <name evidence="3" type="ORF">STSP2_01830</name>
</gene>
<keyword evidence="4" id="KW-1185">Reference proteome</keyword>
<dbReference type="PRINTS" id="PR00813">
    <property type="entry name" value="BCTERIALGSPG"/>
</dbReference>
<evidence type="ECO:0000256" key="1">
    <source>
        <dbReference type="ARBA" id="ARBA00022481"/>
    </source>
</evidence>
<dbReference type="Pfam" id="PF07963">
    <property type="entry name" value="N_methyl"/>
    <property type="match status" value="1"/>
</dbReference>
<keyword evidence="1" id="KW-0488">Methylation</keyword>
<keyword evidence="2" id="KW-0472">Membrane</keyword>
<proteinExistence type="predicted"/>
<name>A0A1U9NL49_9BACT</name>